<accession>A0A4C1UR86</accession>
<protein>
    <submittedName>
        <fullName evidence="1">Uncharacterized protein</fullName>
    </submittedName>
</protein>
<proteinExistence type="predicted"/>
<evidence type="ECO:0000313" key="1">
    <source>
        <dbReference type="EMBL" id="GBP28971.1"/>
    </source>
</evidence>
<keyword evidence="2" id="KW-1185">Reference proteome</keyword>
<reference evidence="1 2" key="1">
    <citation type="journal article" date="2019" name="Commun. Biol.">
        <title>The bagworm genome reveals a unique fibroin gene that provides high tensile strength.</title>
        <authorList>
            <person name="Kono N."/>
            <person name="Nakamura H."/>
            <person name="Ohtoshi R."/>
            <person name="Tomita M."/>
            <person name="Numata K."/>
            <person name="Arakawa K."/>
        </authorList>
    </citation>
    <scope>NUCLEOTIDE SEQUENCE [LARGE SCALE GENOMIC DNA]</scope>
</reference>
<dbReference type="EMBL" id="BGZK01000214">
    <property type="protein sequence ID" value="GBP28971.1"/>
    <property type="molecule type" value="Genomic_DNA"/>
</dbReference>
<organism evidence="1 2">
    <name type="scientific">Eumeta variegata</name>
    <name type="common">Bagworm moth</name>
    <name type="synonym">Eumeta japonica</name>
    <dbReference type="NCBI Taxonomy" id="151549"/>
    <lineage>
        <taxon>Eukaryota</taxon>
        <taxon>Metazoa</taxon>
        <taxon>Ecdysozoa</taxon>
        <taxon>Arthropoda</taxon>
        <taxon>Hexapoda</taxon>
        <taxon>Insecta</taxon>
        <taxon>Pterygota</taxon>
        <taxon>Neoptera</taxon>
        <taxon>Endopterygota</taxon>
        <taxon>Lepidoptera</taxon>
        <taxon>Glossata</taxon>
        <taxon>Ditrysia</taxon>
        <taxon>Tineoidea</taxon>
        <taxon>Psychidae</taxon>
        <taxon>Oiketicinae</taxon>
        <taxon>Eumeta</taxon>
    </lineage>
</organism>
<gene>
    <name evidence="1" type="ORF">EVAR_83870_1</name>
</gene>
<evidence type="ECO:0000313" key="2">
    <source>
        <dbReference type="Proteomes" id="UP000299102"/>
    </source>
</evidence>
<name>A0A4C1UR86_EUMVA</name>
<sequence length="67" mass="7554">MIMEMNPESMFSFARRGARWRRLAYELLTRPPRAPAFQRRSVTGLVTVAVATVVNSARPAPGRRVPV</sequence>
<dbReference type="AlphaFoldDB" id="A0A4C1UR86"/>
<comment type="caution">
    <text evidence="1">The sequence shown here is derived from an EMBL/GenBank/DDBJ whole genome shotgun (WGS) entry which is preliminary data.</text>
</comment>
<dbReference type="Proteomes" id="UP000299102">
    <property type="component" value="Unassembled WGS sequence"/>
</dbReference>